<accession>A0ABY5NNQ1</accession>
<protein>
    <recommendedName>
        <fullName evidence="3">Ribosomal protein L22</fullName>
    </recommendedName>
</protein>
<keyword evidence="2" id="KW-1185">Reference proteome</keyword>
<dbReference type="EMBL" id="CP102382">
    <property type="protein sequence ID" value="UUV20175.1"/>
    <property type="molecule type" value="Genomic_DNA"/>
</dbReference>
<dbReference type="RefSeq" id="WP_257498080.1">
    <property type="nucleotide sequence ID" value="NZ_CP102382.1"/>
</dbReference>
<proteinExistence type="predicted"/>
<reference evidence="1 2" key="1">
    <citation type="submission" date="2022-08" db="EMBL/GenBank/DDBJ databases">
        <title>Myroides zhujiangensis sp. nov., a novel bacterium isolated from sediment in the Pearl River Estuary.</title>
        <authorList>
            <person name="Cui L."/>
        </authorList>
    </citation>
    <scope>NUCLEOTIDE SEQUENCE [LARGE SCALE GENOMIC DNA]</scope>
    <source>
        <strain evidence="1 2">SCSIO 72103</strain>
    </source>
</reference>
<name>A0ABY5NNQ1_9FLAO</name>
<sequence>MTVKVKRIVWVRQAREALSEILDYRYSSIPSAYKIVRKEIISASKSIFFLNDIRKKAASVKDDHATTKRLTITRKRVNHFDM</sequence>
<organism evidence="1 2">
    <name type="scientific">Paenimyroides aestuarii</name>
    <dbReference type="NCBI Taxonomy" id="2968490"/>
    <lineage>
        <taxon>Bacteria</taxon>
        <taxon>Pseudomonadati</taxon>
        <taxon>Bacteroidota</taxon>
        <taxon>Flavobacteriia</taxon>
        <taxon>Flavobacteriales</taxon>
        <taxon>Flavobacteriaceae</taxon>
        <taxon>Paenimyroides</taxon>
    </lineage>
</organism>
<evidence type="ECO:0000313" key="2">
    <source>
        <dbReference type="Proteomes" id="UP001317001"/>
    </source>
</evidence>
<evidence type="ECO:0008006" key="3">
    <source>
        <dbReference type="Google" id="ProtNLM"/>
    </source>
</evidence>
<gene>
    <name evidence="1" type="ORF">NPX36_07310</name>
</gene>
<dbReference type="Proteomes" id="UP001317001">
    <property type="component" value="Chromosome"/>
</dbReference>
<evidence type="ECO:0000313" key="1">
    <source>
        <dbReference type="EMBL" id="UUV20175.1"/>
    </source>
</evidence>